<feature type="signal peptide" evidence="3">
    <location>
        <begin position="1"/>
        <end position="24"/>
    </location>
</feature>
<keyword evidence="3" id="KW-0732">Signal</keyword>
<dbReference type="Gene3D" id="2.60.40.650">
    <property type="match status" value="1"/>
</dbReference>
<accession>A0A545AU95</accession>
<feature type="chain" id="PRO_5039671826" evidence="3">
    <location>
        <begin position="25"/>
        <end position="550"/>
    </location>
</feature>
<sequence>MLTSVRTRSWALPALAGVAAAASALGVAEVVAAFVGPSSSPVTAVSGAIVDRIPRSLEQFGVQTLGHWDKPVLTVIILVVLAGIAVAAGILARRRVAFGLLVFVAFAVIGVLATASRPDSTTMAVWPTVVGAGVGMAVLSLLVPRALAVEDSVRAAEPADVGGAAGSASAAATTPAAVRAGAPVAPPPLPTLGGGAGSRRSFLYLAAGTTAAAAVVGGGGRLIGRWRGVSEERAAITLPKPADPAPPLPAGAKLDAEGVSPLFTPNSDFYRVDTAFVLPQVNPKNYKLRIHGRVAREMEFTYQDLLDRPLVERDVTLTCVSNDVGGDLVGNARWLGVRLKDLLDEVEPDPDADQLVGRSADGWTCGTPTAACRDGRDALIAVGMNGEPLPVAHGFPVRMVVPGLYGYVSATKWLVDLELSRFSDFDAYWVPRGWAQQAPIKVASRIDTPRAGAKVSDTVTVAGVAWAQHVGIAKVELKVDDGPWQQATLAAQDSIDTWRQWRWDWKPSGSGDHVISVRATNADGVTQPEQYEPPAPDGSQGWHSVDVTVR</sequence>
<proteinExistence type="predicted"/>
<feature type="transmembrane region" description="Helical" evidence="2">
    <location>
        <begin position="98"/>
        <end position="117"/>
    </location>
</feature>
<reference evidence="5 6" key="1">
    <citation type="submission" date="2019-07" db="EMBL/GenBank/DDBJ databases">
        <title>Cryptosporangium phraense sp. nov., isolated from plant litter.</title>
        <authorList>
            <person name="Suriyachadkun C."/>
        </authorList>
    </citation>
    <scope>NUCLEOTIDE SEQUENCE [LARGE SCALE GENOMIC DNA]</scope>
    <source>
        <strain evidence="5 6">A-T 5661</strain>
    </source>
</reference>
<evidence type="ECO:0000313" key="6">
    <source>
        <dbReference type="Proteomes" id="UP000317982"/>
    </source>
</evidence>
<feature type="transmembrane region" description="Helical" evidence="2">
    <location>
        <begin position="202"/>
        <end position="223"/>
    </location>
</feature>
<organism evidence="5 6">
    <name type="scientific">Cryptosporangium phraense</name>
    <dbReference type="NCBI Taxonomy" id="2593070"/>
    <lineage>
        <taxon>Bacteria</taxon>
        <taxon>Bacillati</taxon>
        <taxon>Actinomycetota</taxon>
        <taxon>Actinomycetes</taxon>
        <taxon>Cryptosporangiales</taxon>
        <taxon>Cryptosporangiaceae</taxon>
        <taxon>Cryptosporangium</taxon>
    </lineage>
</organism>
<dbReference type="InterPro" id="IPR036374">
    <property type="entry name" value="OxRdtase_Mopterin-bd_sf"/>
</dbReference>
<comment type="caution">
    <text evidence="5">The sequence shown here is derived from an EMBL/GenBank/DDBJ whole genome shotgun (WGS) entry which is preliminary data.</text>
</comment>
<feature type="region of interest" description="Disordered" evidence="1">
    <location>
        <begin position="524"/>
        <end position="550"/>
    </location>
</feature>
<dbReference type="AlphaFoldDB" id="A0A545AU95"/>
<keyword evidence="2" id="KW-0472">Membrane</keyword>
<feature type="domain" description="Oxidoreductase molybdopterin-binding" evidence="4">
    <location>
        <begin position="278"/>
        <end position="429"/>
    </location>
</feature>
<keyword evidence="2" id="KW-1133">Transmembrane helix</keyword>
<dbReference type="SUPFAM" id="SSF56524">
    <property type="entry name" value="Oxidoreductase molybdopterin-binding domain"/>
    <property type="match status" value="1"/>
</dbReference>
<gene>
    <name evidence="5" type="ORF">FL583_10325</name>
</gene>
<evidence type="ECO:0000259" key="4">
    <source>
        <dbReference type="Pfam" id="PF00174"/>
    </source>
</evidence>
<feature type="transmembrane region" description="Helical" evidence="2">
    <location>
        <begin position="72"/>
        <end position="91"/>
    </location>
</feature>
<dbReference type="GO" id="GO:0043546">
    <property type="term" value="F:molybdopterin cofactor binding"/>
    <property type="evidence" value="ECO:0007669"/>
    <property type="project" value="TreeGrafter"/>
</dbReference>
<protein>
    <submittedName>
        <fullName evidence="5">Molybdopterin-dependent oxidoreductase</fullName>
    </submittedName>
</protein>
<dbReference type="GO" id="GO:0006790">
    <property type="term" value="P:sulfur compound metabolic process"/>
    <property type="evidence" value="ECO:0007669"/>
    <property type="project" value="TreeGrafter"/>
</dbReference>
<dbReference type="PANTHER" id="PTHR19372">
    <property type="entry name" value="SULFITE REDUCTASE"/>
    <property type="match status" value="1"/>
</dbReference>
<feature type="transmembrane region" description="Helical" evidence="2">
    <location>
        <begin position="123"/>
        <end position="144"/>
    </location>
</feature>
<keyword evidence="6" id="KW-1185">Reference proteome</keyword>
<dbReference type="SUPFAM" id="SSF81296">
    <property type="entry name" value="E set domains"/>
    <property type="match status" value="1"/>
</dbReference>
<evidence type="ECO:0000313" key="5">
    <source>
        <dbReference type="EMBL" id="TQS44906.1"/>
    </source>
</evidence>
<evidence type="ECO:0000256" key="1">
    <source>
        <dbReference type="SAM" id="MobiDB-lite"/>
    </source>
</evidence>
<evidence type="ECO:0000256" key="3">
    <source>
        <dbReference type="SAM" id="SignalP"/>
    </source>
</evidence>
<dbReference type="InterPro" id="IPR014756">
    <property type="entry name" value="Ig_E-set"/>
</dbReference>
<dbReference type="InParanoid" id="A0A545AU95"/>
<dbReference type="InterPro" id="IPR000572">
    <property type="entry name" value="OxRdtase_Mopterin-bd_dom"/>
</dbReference>
<keyword evidence="2" id="KW-0812">Transmembrane</keyword>
<evidence type="ECO:0000256" key="2">
    <source>
        <dbReference type="SAM" id="Phobius"/>
    </source>
</evidence>
<dbReference type="GO" id="GO:0008482">
    <property type="term" value="F:sulfite oxidase activity"/>
    <property type="evidence" value="ECO:0007669"/>
    <property type="project" value="TreeGrafter"/>
</dbReference>
<dbReference type="Proteomes" id="UP000317982">
    <property type="component" value="Unassembled WGS sequence"/>
</dbReference>
<dbReference type="InterPro" id="IPR008335">
    <property type="entry name" value="Mopterin_OxRdtase_euk"/>
</dbReference>
<dbReference type="Gene3D" id="3.90.420.10">
    <property type="entry name" value="Oxidoreductase, molybdopterin-binding domain"/>
    <property type="match status" value="1"/>
</dbReference>
<dbReference type="PANTHER" id="PTHR19372:SF7">
    <property type="entry name" value="SULFITE OXIDASE, MITOCHONDRIAL"/>
    <property type="match status" value="1"/>
</dbReference>
<name>A0A545AU95_9ACTN</name>
<dbReference type="PRINTS" id="PR00407">
    <property type="entry name" value="EUMOPTERIN"/>
</dbReference>
<dbReference type="EMBL" id="VIRS01000006">
    <property type="protein sequence ID" value="TQS44906.1"/>
    <property type="molecule type" value="Genomic_DNA"/>
</dbReference>
<dbReference type="OrthoDB" id="9795587at2"/>
<dbReference type="Pfam" id="PF00174">
    <property type="entry name" value="Oxidored_molyb"/>
    <property type="match status" value="1"/>
</dbReference>
<dbReference type="GO" id="GO:0020037">
    <property type="term" value="F:heme binding"/>
    <property type="evidence" value="ECO:0007669"/>
    <property type="project" value="TreeGrafter"/>
</dbReference>